<comment type="catalytic activity">
    <reaction evidence="4 5">
        <text>dUTP + H2O = dUMP + diphosphate + H(+)</text>
        <dbReference type="Rhea" id="RHEA:10248"/>
        <dbReference type="ChEBI" id="CHEBI:15377"/>
        <dbReference type="ChEBI" id="CHEBI:15378"/>
        <dbReference type="ChEBI" id="CHEBI:33019"/>
        <dbReference type="ChEBI" id="CHEBI:61555"/>
        <dbReference type="ChEBI" id="CHEBI:246422"/>
        <dbReference type="EC" id="3.6.1.23"/>
    </reaction>
</comment>
<feature type="binding site" evidence="5">
    <location>
        <position position="81"/>
    </location>
    <ligand>
        <name>substrate</name>
    </ligand>
</feature>
<keyword evidence="5" id="KW-0460">Magnesium</keyword>
<dbReference type="SUPFAM" id="SSF51283">
    <property type="entry name" value="dUTPase-like"/>
    <property type="match status" value="1"/>
</dbReference>
<evidence type="ECO:0000256" key="1">
    <source>
        <dbReference type="ARBA" id="ARBA00006581"/>
    </source>
</evidence>
<dbReference type="InterPro" id="IPR029054">
    <property type="entry name" value="dUTPase-like"/>
</dbReference>
<comment type="similarity">
    <text evidence="1 5">Belongs to the dUTPase family.</text>
</comment>
<dbReference type="GO" id="GO:0046081">
    <property type="term" value="P:dUTP catabolic process"/>
    <property type="evidence" value="ECO:0007669"/>
    <property type="project" value="InterPro"/>
</dbReference>
<sequence length="151" mass="16188">MSDTVLISSSPQYIPQYVPEYQSSGAVGVDLRADLQQPLELRPLERCLVGTGLRIALPDNLEAQVRPRSGLASRAGITVINAPGTIDPDYRGEIRVPIINLSNTAVTVSPGDRIAQMVIAPFVQARFHQVTTANLPRTDRGEGGFGSTGVH</sequence>
<dbReference type="KEGG" id="sfc:Spiaf_1534"/>
<dbReference type="Pfam" id="PF00692">
    <property type="entry name" value="dUTPase"/>
    <property type="match status" value="1"/>
</dbReference>
<dbReference type="InterPro" id="IPR036157">
    <property type="entry name" value="dUTPase-like_sf"/>
</dbReference>
<dbReference type="HAMAP" id="MF_00116">
    <property type="entry name" value="dUTPase_bact"/>
    <property type="match status" value="1"/>
</dbReference>
<dbReference type="InterPro" id="IPR033704">
    <property type="entry name" value="dUTPase_trimeric"/>
</dbReference>
<keyword evidence="5" id="KW-0479">Metal-binding</keyword>
<comment type="caution">
    <text evidence="5">Lacks conserved residue(s) required for the propagation of feature annotation.</text>
</comment>
<evidence type="ECO:0000256" key="2">
    <source>
        <dbReference type="ARBA" id="ARBA00022801"/>
    </source>
</evidence>
<protein>
    <recommendedName>
        <fullName evidence="5">Deoxyuridine 5'-triphosphate nucleotidohydrolase</fullName>
        <shortName evidence="5">dUTPase</shortName>
        <ecNumber evidence="5">3.6.1.23</ecNumber>
    </recommendedName>
    <alternativeName>
        <fullName evidence="5">dUTP pyrophosphatase</fullName>
    </alternativeName>
</protein>
<organism evidence="7 8">
    <name type="scientific">Spirochaeta africana (strain ATCC 700263 / DSM 8902 / Z-7692)</name>
    <dbReference type="NCBI Taxonomy" id="889378"/>
    <lineage>
        <taxon>Bacteria</taxon>
        <taxon>Pseudomonadati</taxon>
        <taxon>Spirochaetota</taxon>
        <taxon>Spirochaetia</taxon>
        <taxon>Spirochaetales</taxon>
        <taxon>Spirochaetaceae</taxon>
        <taxon>Spirochaeta</taxon>
    </lineage>
</organism>
<comment type="function">
    <text evidence="5">This enzyme is involved in nucleotide metabolism: it produces dUMP, the immediate precursor of thymidine nucleotides and it decreases the intracellular concentration of dUTP so that uracil cannot be incorporated into DNA.</text>
</comment>
<reference evidence="8" key="1">
    <citation type="journal article" date="2013" name="Stand. Genomic Sci.">
        <title>Complete genome sequence of the halophilic bacterium Spirochaeta africana type strain (Z-7692(T)) from the alkaline Lake Magadi in the East African Rift.</title>
        <authorList>
            <person name="Liolos K."/>
            <person name="Abt B."/>
            <person name="Scheuner C."/>
            <person name="Teshima H."/>
            <person name="Held B."/>
            <person name="Lapidus A."/>
            <person name="Nolan M."/>
            <person name="Lucas S."/>
            <person name="Deshpande S."/>
            <person name="Cheng J.F."/>
            <person name="Tapia R."/>
            <person name="Goodwin L.A."/>
            <person name="Pitluck S."/>
            <person name="Pagani I."/>
            <person name="Ivanova N."/>
            <person name="Mavromatis K."/>
            <person name="Mikhailova N."/>
            <person name="Huntemann M."/>
            <person name="Pati A."/>
            <person name="Chen A."/>
            <person name="Palaniappan K."/>
            <person name="Land M."/>
            <person name="Rohde M."/>
            <person name="Tindall B.J."/>
            <person name="Detter J.C."/>
            <person name="Goker M."/>
            <person name="Bristow J."/>
            <person name="Eisen J.A."/>
            <person name="Markowitz V."/>
            <person name="Hugenholtz P."/>
            <person name="Woyke T."/>
            <person name="Klenk H.P."/>
            <person name="Kyrpides N.C."/>
        </authorList>
    </citation>
    <scope>NUCLEOTIDE SEQUENCE</scope>
    <source>
        <strain evidence="8">ATCC 700263 / DSM 8902 / Z-7692</strain>
    </source>
</reference>
<dbReference type="CDD" id="cd07557">
    <property type="entry name" value="trimeric_dUTPase"/>
    <property type="match status" value="1"/>
</dbReference>
<dbReference type="HOGENOM" id="CLU_068508_1_2_12"/>
<keyword evidence="3 5" id="KW-0546">Nucleotide metabolism</keyword>
<proteinExistence type="inferred from homology"/>
<evidence type="ECO:0000313" key="8">
    <source>
        <dbReference type="Proteomes" id="UP000007383"/>
    </source>
</evidence>
<evidence type="ECO:0000256" key="3">
    <source>
        <dbReference type="ARBA" id="ARBA00023080"/>
    </source>
</evidence>
<evidence type="ECO:0000256" key="4">
    <source>
        <dbReference type="ARBA" id="ARBA00047686"/>
    </source>
</evidence>
<dbReference type="GO" id="GO:0000287">
    <property type="term" value="F:magnesium ion binding"/>
    <property type="evidence" value="ECO:0007669"/>
    <property type="project" value="UniProtKB-UniRule"/>
</dbReference>
<feature type="binding site" evidence="5">
    <location>
        <begin position="68"/>
        <end position="70"/>
    </location>
    <ligand>
        <name>substrate</name>
    </ligand>
</feature>
<dbReference type="OrthoDB" id="9809956at2"/>
<dbReference type="InterPro" id="IPR008181">
    <property type="entry name" value="dUTPase"/>
</dbReference>
<feature type="domain" description="dUTPase-like" evidence="6">
    <location>
        <begin position="18"/>
        <end position="149"/>
    </location>
</feature>
<gene>
    <name evidence="5" type="primary">dut</name>
    <name evidence="7" type="ordered locus">Spiaf_1534</name>
</gene>
<dbReference type="AlphaFoldDB" id="H9UJA0"/>
<dbReference type="PANTHER" id="PTHR11241:SF0">
    <property type="entry name" value="DEOXYURIDINE 5'-TRIPHOSPHATE NUCLEOTIDOHYDROLASE"/>
    <property type="match status" value="1"/>
</dbReference>
<dbReference type="GO" id="GO:0004170">
    <property type="term" value="F:dUTP diphosphatase activity"/>
    <property type="evidence" value="ECO:0007669"/>
    <property type="project" value="UniProtKB-UniRule"/>
</dbReference>
<dbReference type="RefSeq" id="WP_014455576.1">
    <property type="nucleotide sequence ID" value="NC_017098.1"/>
</dbReference>
<keyword evidence="2 5" id="KW-0378">Hydrolase</keyword>
<evidence type="ECO:0000313" key="7">
    <source>
        <dbReference type="EMBL" id="AFG37593.1"/>
    </source>
</evidence>
<dbReference type="PANTHER" id="PTHR11241">
    <property type="entry name" value="DEOXYURIDINE 5'-TRIPHOSPHATE NUCLEOTIDOHYDROLASE"/>
    <property type="match status" value="1"/>
</dbReference>
<accession>H9UJA0</accession>
<dbReference type="eggNOG" id="COG0756">
    <property type="taxonomic scope" value="Bacteria"/>
</dbReference>
<evidence type="ECO:0000259" key="6">
    <source>
        <dbReference type="Pfam" id="PF00692"/>
    </source>
</evidence>
<dbReference type="EC" id="3.6.1.23" evidence="5"/>
<dbReference type="Gene3D" id="2.70.40.10">
    <property type="match status" value="1"/>
</dbReference>
<feature type="binding site" evidence="5">
    <location>
        <begin position="85"/>
        <end position="87"/>
    </location>
    <ligand>
        <name>substrate</name>
    </ligand>
</feature>
<comment type="cofactor">
    <cofactor evidence="5">
        <name>Mg(2+)</name>
        <dbReference type="ChEBI" id="CHEBI:18420"/>
    </cofactor>
</comment>
<evidence type="ECO:0000256" key="5">
    <source>
        <dbReference type="HAMAP-Rule" id="MF_00116"/>
    </source>
</evidence>
<dbReference type="UniPathway" id="UPA00610">
    <property type="reaction ID" value="UER00666"/>
</dbReference>
<dbReference type="NCBIfam" id="NF001862">
    <property type="entry name" value="PRK00601.1"/>
    <property type="match status" value="1"/>
</dbReference>
<dbReference type="EMBL" id="CP003282">
    <property type="protein sequence ID" value="AFG37593.1"/>
    <property type="molecule type" value="Genomic_DNA"/>
</dbReference>
<name>H9UJA0_SPIAZ</name>
<dbReference type="Proteomes" id="UP000007383">
    <property type="component" value="Chromosome"/>
</dbReference>
<dbReference type="NCBIfam" id="TIGR00576">
    <property type="entry name" value="dut"/>
    <property type="match status" value="1"/>
</dbReference>
<dbReference type="STRING" id="889378.Spiaf_1534"/>
<dbReference type="PATRIC" id="fig|889378.3.peg.1525"/>
<keyword evidence="8" id="KW-1185">Reference proteome</keyword>
<dbReference type="GO" id="GO:0006226">
    <property type="term" value="P:dUMP biosynthetic process"/>
    <property type="evidence" value="ECO:0007669"/>
    <property type="project" value="UniProtKB-UniRule"/>
</dbReference>
<comment type="pathway">
    <text evidence="5">Pyrimidine metabolism; dUMP biosynthesis; dUMP from dCTP (dUTP route): step 2/2.</text>
</comment>